<proteinExistence type="predicted"/>
<feature type="domain" description="AGC-kinase C-terminal" evidence="7">
    <location>
        <begin position="1"/>
        <end position="49"/>
    </location>
</feature>
<dbReference type="InterPro" id="IPR017892">
    <property type="entry name" value="Pkinase_C"/>
</dbReference>
<dbReference type="Proteomes" id="UP000192247">
    <property type="component" value="Unassembled WGS sequence"/>
</dbReference>
<dbReference type="InParanoid" id="A0A1V9XRN4"/>
<keyword evidence="5" id="KW-0067">ATP-binding</keyword>
<dbReference type="GO" id="GO:0004674">
    <property type="term" value="F:protein serine/threonine kinase activity"/>
    <property type="evidence" value="ECO:0007669"/>
    <property type="project" value="UniProtKB-KW"/>
</dbReference>
<keyword evidence="4 8" id="KW-0418">Kinase</keyword>
<keyword evidence="2" id="KW-0808">Transferase</keyword>
<dbReference type="Pfam" id="PF00433">
    <property type="entry name" value="Pkinase_C"/>
    <property type="match status" value="1"/>
</dbReference>
<dbReference type="GO" id="GO:0005524">
    <property type="term" value="F:ATP binding"/>
    <property type="evidence" value="ECO:0007669"/>
    <property type="project" value="UniProtKB-KW"/>
</dbReference>
<organism evidence="8 9">
    <name type="scientific">Tropilaelaps mercedesae</name>
    <dbReference type="NCBI Taxonomy" id="418985"/>
    <lineage>
        <taxon>Eukaryota</taxon>
        <taxon>Metazoa</taxon>
        <taxon>Ecdysozoa</taxon>
        <taxon>Arthropoda</taxon>
        <taxon>Chelicerata</taxon>
        <taxon>Arachnida</taxon>
        <taxon>Acari</taxon>
        <taxon>Parasitiformes</taxon>
        <taxon>Mesostigmata</taxon>
        <taxon>Gamasina</taxon>
        <taxon>Dermanyssoidea</taxon>
        <taxon>Laelapidae</taxon>
        <taxon>Tropilaelaps</taxon>
    </lineage>
</organism>
<evidence type="ECO:0000313" key="8">
    <source>
        <dbReference type="EMBL" id="OQR76093.1"/>
    </source>
</evidence>
<dbReference type="EMBL" id="MNPL01005329">
    <property type="protein sequence ID" value="OQR76093.1"/>
    <property type="molecule type" value="Genomic_DNA"/>
</dbReference>
<dbReference type="Gene3D" id="3.30.200.20">
    <property type="entry name" value="Phosphorylase Kinase, domain 1"/>
    <property type="match status" value="1"/>
</dbReference>
<dbReference type="PROSITE" id="PS51285">
    <property type="entry name" value="AGC_KINASE_CTER"/>
    <property type="match status" value="1"/>
</dbReference>
<reference evidence="8 9" key="1">
    <citation type="journal article" date="2017" name="Gigascience">
        <title>Draft genome of the honey bee ectoparasitic mite, Tropilaelaps mercedesae, is shaped by the parasitic life history.</title>
        <authorList>
            <person name="Dong X."/>
            <person name="Armstrong S.D."/>
            <person name="Xia D."/>
            <person name="Makepeace B.L."/>
            <person name="Darby A.C."/>
            <person name="Kadowaki T."/>
        </authorList>
    </citation>
    <scope>NUCLEOTIDE SEQUENCE [LARGE SCALE GENOMIC DNA]</scope>
    <source>
        <strain evidence="8">Wuxi-XJTLU</strain>
    </source>
</reference>
<dbReference type="AlphaFoldDB" id="A0A1V9XRN4"/>
<dbReference type="OrthoDB" id="63267at2759"/>
<keyword evidence="9" id="KW-1185">Reference proteome</keyword>
<dbReference type="InterPro" id="IPR000961">
    <property type="entry name" value="AGC-kinase_C"/>
</dbReference>
<evidence type="ECO:0000256" key="2">
    <source>
        <dbReference type="ARBA" id="ARBA00022679"/>
    </source>
</evidence>
<accession>A0A1V9XRN4</accession>
<feature type="region of interest" description="Disordered" evidence="6">
    <location>
        <begin position="1"/>
        <end position="28"/>
    </location>
</feature>
<keyword evidence="3" id="KW-0547">Nucleotide-binding</keyword>
<evidence type="ECO:0000256" key="3">
    <source>
        <dbReference type="ARBA" id="ARBA00022741"/>
    </source>
</evidence>
<feature type="non-terminal residue" evidence="8">
    <location>
        <position position="1"/>
    </location>
</feature>
<dbReference type="STRING" id="418985.A0A1V9XRN4"/>
<evidence type="ECO:0000256" key="6">
    <source>
        <dbReference type="SAM" id="MobiDB-lite"/>
    </source>
</evidence>
<evidence type="ECO:0000313" key="9">
    <source>
        <dbReference type="Proteomes" id="UP000192247"/>
    </source>
</evidence>
<gene>
    <name evidence="8" type="ORF">BIW11_00651</name>
</gene>
<evidence type="ECO:0000256" key="1">
    <source>
        <dbReference type="ARBA" id="ARBA00022527"/>
    </source>
</evidence>
<keyword evidence="1" id="KW-0723">Serine/threonine-protein kinase</keyword>
<sequence>VRNMEDVSNFDTEFTSEKPVLTPPKENRNVLTQKDQRQFDNFTFMGDWC</sequence>
<protein>
    <submittedName>
        <fullName evidence="8">Serine/threonine-protein kinase N2-like</fullName>
    </submittedName>
</protein>
<evidence type="ECO:0000259" key="7">
    <source>
        <dbReference type="PROSITE" id="PS51285"/>
    </source>
</evidence>
<comment type="caution">
    <text evidence="8">The sequence shown here is derived from an EMBL/GenBank/DDBJ whole genome shotgun (WGS) entry which is preliminary data.</text>
</comment>
<name>A0A1V9XRN4_9ACAR</name>
<evidence type="ECO:0000256" key="4">
    <source>
        <dbReference type="ARBA" id="ARBA00022777"/>
    </source>
</evidence>
<evidence type="ECO:0000256" key="5">
    <source>
        <dbReference type="ARBA" id="ARBA00022840"/>
    </source>
</evidence>